<organism evidence="2 3">
    <name type="scientific">Aphidius gifuensis</name>
    <name type="common">Parasitoid wasp</name>
    <dbReference type="NCBI Taxonomy" id="684658"/>
    <lineage>
        <taxon>Eukaryota</taxon>
        <taxon>Metazoa</taxon>
        <taxon>Ecdysozoa</taxon>
        <taxon>Arthropoda</taxon>
        <taxon>Hexapoda</taxon>
        <taxon>Insecta</taxon>
        <taxon>Pterygota</taxon>
        <taxon>Neoptera</taxon>
        <taxon>Endopterygota</taxon>
        <taxon>Hymenoptera</taxon>
        <taxon>Apocrita</taxon>
        <taxon>Ichneumonoidea</taxon>
        <taxon>Braconidae</taxon>
        <taxon>Aphidiinae</taxon>
        <taxon>Aphidius</taxon>
    </lineage>
</organism>
<dbReference type="Proteomes" id="UP000639338">
    <property type="component" value="Unassembled WGS sequence"/>
</dbReference>
<protein>
    <submittedName>
        <fullName evidence="2">Uncharacterized protein</fullName>
    </submittedName>
</protein>
<keyword evidence="1" id="KW-0812">Transmembrane</keyword>
<reference evidence="2 3" key="1">
    <citation type="submission" date="2020-08" db="EMBL/GenBank/DDBJ databases">
        <title>Aphidius gifuensis genome sequencing and assembly.</title>
        <authorList>
            <person name="Du Z."/>
        </authorList>
    </citation>
    <scope>NUCLEOTIDE SEQUENCE [LARGE SCALE GENOMIC DNA]</scope>
    <source>
        <strain evidence="2">YNYX2018</strain>
        <tissue evidence="2">Adults</tissue>
    </source>
</reference>
<keyword evidence="3" id="KW-1185">Reference proteome</keyword>
<name>A0A835CPY1_APHGI</name>
<feature type="transmembrane region" description="Helical" evidence="1">
    <location>
        <begin position="80"/>
        <end position="99"/>
    </location>
</feature>
<feature type="transmembrane region" description="Helical" evidence="1">
    <location>
        <begin position="119"/>
        <end position="141"/>
    </location>
</feature>
<evidence type="ECO:0000313" key="3">
    <source>
        <dbReference type="Proteomes" id="UP000639338"/>
    </source>
</evidence>
<gene>
    <name evidence="2" type="ORF">HCN44_010513</name>
</gene>
<keyword evidence="1" id="KW-1133">Transmembrane helix</keyword>
<proteinExistence type="predicted"/>
<comment type="caution">
    <text evidence="2">The sequence shown here is derived from an EMBL/GenBank/DDBJ whole genome shotgun (WGS) entry which is preliminary data.</text>
</comment>
<dbReference type="AlphaFoldDB" id="A0A835CPY1"/>
<dbReference type="OrthoDB" id="7661731at2759"/>
<sequence length="150" mass="16747">MLILDFQLSRVGDSTFFIPDPFDGVCYRSLNDTLQAFTVVLTEWYQNACIVTSAVMSDIKTLWIITNESYIKKLKTVGNLVFYYLIVLAIYIIETGFWINKKIIQLLTTIVINSNGNTQATIGLCIFIGFMIIAFLLGGLINSSTSSSSC</sequence>
<evidence type="ECO:0000256" key="1">
    <source>
        <dbReference type="SAM" id="Phobius"/>
    </source>
</evidence>
<accession>A0A835CPY1</accession>
<evidence type="ECO:0000313" key="2">
    <source>
        <dbReference type="EMBL" id="KAF7991712.1"/>
    </source>
</evidence>
<dbReference type="EMBL" id="JACMRX010000004">
    <property type="protein sequence ID" value="KAF7991712.1"/>
    <property type="molecule type" value="Genomic_DNA"/>
</dbReference>
<keyword evidence="1" id="KW-0472">Membrane</keyword>